<sequence length="266" mass="30349">MKSAREKILRRRILIAVCCVIAVVVGIVVCVQIKESRPNQYEKNRKQLEQMEQADISETEKQWENLEGANEKTEIDTSKRNEYGVVELDNATIKKAFSGVVVVGDSFSEALDVYGLLDEGSVIYKRGASVNEIDELVQKVISMKPSTVIMEFGCNDLQMYNSDIDGFIEKYQSEIQKIKDALPDTMICVNSILPMTEEKVKEKAGREKRPQYNEAIEKMCDDEGYLYIDSSFIVEADSGLYEQDGIHMKKEYYEQWLSYIVEKAGL</sequence>
<feature type="domain" description="SGNH hydrolase-type esterase" evidence="1">
    <location>
        <begin position="127"/>
        <end position="253"/>
    </location>
</feature>
<comment type="caution">
    <text evidence="3">The sequence shown here is derived from an EMBL/GenBank/DDBJ whole genome shotgun (WGS) entry which is preliminary data.</text>
</comment>
<reference evidence="3 5" key="5">
    <citation type="journal article" date="2023" name="Int. J. Syst. Evol. Microbiol.">
        <title>Sellimonas catena sp. nov., isolated from human faeces.</title>
        <authorList>
            <person name="Hisatomi A."/>
            <person name="Ohkuma M."/>
            <person name="Sakamoto M."/>
        </authorList>
    </citation>
    <scope>NUCLEOTIDE SEQUENCE</scope>
    <source>
        <strain evidence="2 5">12EGH17</strain>
        <strain evidence="3">18CBH55</strain>
    </source>
</reference>
<dbReference type="InterPro" id="IPR013830">
    <property type="entry name" value="SGNH_hydro"/>
</dbReference>
<evidence type="ECO:0000259" key="1">
    <source>
        <dbReference type="Pfam" id="PF13472"/>
    </source>
</evidence>
<reference evidence="3" key="4">
    <citation type="submission" date="2022-11" db="EMBL/GenBank/DDBJ databases">
        <title>Draft genome sequence of Sellimonas catena strain 18CBH55.</title>
        <authorList>
            <person name="Hisatomi A."/>
            <person name="Ohkuma M."/>
            <person name="Sakamoto M."/>
        </authorList>
    </citation>
    <scope>NUCLEOTIDE SEQUENCE</scope>
    <source>
        <strain evidence="3">18CBH55</strain>
    </source>
</reference>
<dbReference type="EMBL" id="BSCH01000032">
    <property type="protein sequence ID" value="GLG91996.1"/>
    <property type="molecule type" value="Genomic_DNA"/>
</dbReference>
<name>A0A9W6CE34_9FIRM</name>
<accession>A0A9W6CE34</accession>
<dbReference type="Proteomes" id="UP001145145">
    <property type="component" value="Unassembled WGS sequence"/>
</dbReference>
<proteinExistence type="predicted"/>
<gene>
    <name evidence="2" type="ORF">Selli1_01080</name>
    <name evidence="3" type="ORF">Selli2_34230</name>
</gene>
<reference evidence="2" key="2">
    <citation type="submission" date="2022-11" db="EMBL/GenBank/DDBJ databases">
        <title>Draft genome sequence of Sellimonas catena strain 12EGH17.</title>
        <authorList>
            <person name="Hisatomi A."/>
            <person name="Ohkuma M."/>
            <person name="Sakamoto M."/>
        </authorList>
    </citation>
    <scope>NUCLEOTIDE SEQUENCE</scope>
    <source>
        <strain evidence="2">12EGH17</strain>
    </source>
</reference>
<protein>
    <recommendedName>
        <fullName evidence="1">SGNH hydrolase-type esterase domain-containing protein</fullName>
    </recommendedName>
</protein>
<organism evidence="3 4">
    <name type="scientific">Sellimonas catena</name>
    <dbReference type="NCBI Taxonomy" id="2994035"/>
    <lineage>
        <taxon>Bacteria</taxon>
        <taxon>Bacillati</taxon>
        <taxon>Bacillota</taxon>
        <taxon>Clostridia</taxon>
        <taxon>Lachnospirales</taxon>
        <taxon>Lachnospiraceae</taxon>
        <taxon>Sellimonas</taxon>
    </lineage>
</organism>
<evidence type="ECO:0000313" key="2">
    <source>
        <dbReference type="EMBL" id="GLG02934.1"/>
    </source>
</evidence>
<dbReference type="Pfam" id="PF13472">
    <property type="entry name" value="Lipase_GDSL_2"/>
    <property type="match status" value="1"/>
</dbReference>
<reference evidence="3" key="3">
    <citation type="submission" date="2022-11" db="EMBL/GenBank/DDBJ databases">
        <title>Draft genome sequence of Sellimonas catena strain 18CBH55.</title>
        <authorList>
            <person name="Atsushi H."/>
            <person name="Moriya O."/>
            <person name="Mitsuo S."/>
        </authorList>
    </citation>
    <scope>NUCLEOTIDE SEQUENCE</scope>
    <source>
        <strain evidence="3">18CBH55</strain>
    </source>
</reference>
<evidence type="ECO:0000313" key="4">
    <source>
        <dbReference type="Proteomes" id="UP001145094"/>
    </source>
</evidence>
<evidence type="ECO:0000313" key="5">
    <source>
        <dbReference type="Proteomes" id="UP001145145"/>
    </source>
</evidence>
<dbReference type="RefSeq" id="WP_087167775.1">
    <property type="nucleotide sequence ID" value="NZ_BSBO01000001.1"/>
</dbReference>
<dbReference type="Proteomes" id="UP001145094">
    <property type="component" value="Unassembled WGS sequence"/>
</dbReference>
<dbReference type="InterPro" id="IPR036514">
    <property type="entry name" value="SGNH_hydro_sf"/>
</dbReference>
<dbReference type="SUPFAM" id="SSF52266">
    <property type="entry name" value="SGNH hydrolase"/>
    <property type="match status" value="1"/>
</dbReference>
<dbReference type="EMBL" id="BSBO01000001">
    <property type="protein sequence ID" value="GLG02934.1"/>
    <property type="molecule type" value="Genomic_DNA"/>
</dbReference>
<dbReference type="Gene3D" id="3.40.50.1110">
    <property type="entry name" value="SGNH hydrolase"/>
    <property type="match status" value="1"/>
</dbReference>
<evidence type="ECO:0000313" key="3">
    <source>
        <dbReference type="EMBL" id="GLG91996.1"/>
    </source>
</evidence>
<dbReference type="AlphaFoldDB" id="A0A9W6CE34"/>
<keyword evidence="5" id="KW-1185">Reference proteome</keyword>
<reference evidence="2" key="1">
    <citation type="submission" date="2022-11" db="EMBL/GenBank/DDBJ databases">
        <title>Draft genome sequence of Sellimonas catena strain 12EGH17.</title>
        <authorList>
            <person name="Atsushi H."/>
            <person name="Moriya O."/>
            <person name="Mitsuo S."/>
        </authorList>
    </citation>
    <scope>NUCLEOTIDE SEQUENCE</scope>
    <source>
        <strain evidence="2">12EGH17</strain>
    </source>
</reference>